<evidence type="ECO:0000313" key="1">
    <source>
        <dbReference type="EMBL" id="MDT7833032.1"/>
    </source>
</evidence>
<sequence length="173" mass="20362">MKFRKIKKRFLEKRYQSLLKEPEVKKKPVHQKVTTVGILGLETISQNVDLQQLVTNTFDVRNPKIYSFRAFSKDNESSYKHFSENDFDWKGNITDSSLQAFLDTEFDLLITFFDQKHLYAEYVTLLSKATFKVGYAEVDSRLFDMEVKTEGKDMDAYLNEVKKYLVILNRMDG</sequence>
<comment type="caution">
    <text evidence="1">The sequence shown here is derived from an EMBL/GenBank/DDBJ whole genome shotgun (WGS) entry which is preliminary data.</text>
</comment>
<protein>
    <submittedName>
        <fullName evidence="1">Uncharacterized protein</fullName>
    </submittedName>
</protein>
<reference evidence="1 2" key="1">
    <citation type="submission" date="2023-09" db="EMBL/GenBank/DDBJ databases">
        <title>Novel taxa isolated from Blanes Bay.</title>
        <authorList>
            <person name="Rey-Velasco X."/>
            <person name="Lucena T."/>
        </authorList>
    </citation>
    <scope>NUCLEOTIDE SEQUENCE [LARGE SCALE GENOMIC DNA]</scope>
    <source>
        <strain evidence="1 2">S356</strain>
    </source>
</reference>
<dbReference type="InterPro" id="IPR054207">
    <property type="entry name" value="DUF6913"/>
</dbReference>
<dbReference type="EMBL" id="JAVTTO010000004">
    <property type="protein sequence ID" value="MDT7833032.1"/>
    <property type="molecule type" value="Genomic_DNA"/>
</dbReference>
<organism evidence="1 2">
    <name type="scientific">Asprobacillus argus</name>
    <dbReference type="NCBI Taxonomy" id="3076534"/>
    <lineage>
        <taxon>Bacteria</taxon>
        <taxon>Pseudomonadati</taxon>
        <taxon>Bacteroidota</taxon>
        <taxon>Flavobacteriia</taxon>
        <taxon>Flavobacteriales</taxon>
        <taxon>Flavobacteriaceae</taxon>
        <taxon>Asprobacillus</taxon>
    </lineage>
</organism>
<dbReference type="Proteomes" id="UP001257277">
    <property type="component" value="Unassembled WGS sequence"/>
</dbReference>
<dbReference type="RefSeq" id="WP_349242283.1">
    <property type="nucleotide sequence ID" value="NZ_JAVTTO010000004.1"/>
</dbReference>
<evidence type="ECO:0000313" key="2">
    <source>
        <dbReference type="Proteomes" id="UP001257277"/>
    </source>
</evidence>
<gene>
    <name evidence="1" type="ORF">RQM59_11610</name>
</gene>
<keyword evidence="2" id="KW-1185">Reference proteome</keyword>
<dbReference type="Pfam" id="PF21857">
    <property type="entry name" value="DUF6913"/>
    <property type="match status" value="1"/>
</dbReference>
<name>A0ABU3LH51_9FLAO</name>
<proteinExistence type="predicted"/>
<accession>A0ABU3LH51</accession>